<dbReference type="AlphaFoldDB" id="A0A6A4SE71"/>
<proteinExistence type="predicted"/>
<feature type="region of interest" description="Disordered" evidence="1">
    <location>
        <begin position="23"/>
        <end position="50"/>
    </location>
</feature>
<evidence type="ECO:0000313" key="2">
    <source>
        <dbReference type="EMBL" id="KAF0029431.1"/>
    </source>
</evidence>
<dbReference type="Proteomes" id="UP000438429">
    <property type="component" value="Unassembled WGS sequence"/>
</dbReference>
<gene>
    <name evidence="2" type="ORF">F2P81_018536</name>
</gene>
<sequence>MTAQSRLWVLTVETARGRRHLLNRGGDETSTARASDGVNTPECCSESLKHQEKERLEGKIRAVMEDDGCEPVQHLHLVKSQVQRKEDIKMGLDLVLHHIS</sequence>
<evidence type="ECO:0000313" key="3">
    <source>
        <dbReference type="Proteomes" id="UP000438429"/>
    </source>
</evidence>
<protein>
    <submittedName>
        <fullName evidence="2">Uncharacterized protein</fullName>
    </submittedName>
</protein>
<dbReference type="EMBL" id="VEVO01000016">
    <property type="protein sequence ID" value="KAF0029431.1"/>
    <property type="molecule type" value="Genomic_DNA"/>
</dbReference>
<reference evidence="2 3" key="1">
    <citation type="submission" date="2019-06" db="EMBL/GenBank/DDBJ databases">
        <title>Draft genomes of female and male turbot (Scophthalmus maximus).</title>
        <authorList>
            <person name="Xu H."/>
            <person name="Xu X.-W."/>
            <person name="Shao C."/>
            <person name="Chen S."/>
        </authorList>
    </citation>
    <scope>NUCLEOTIDE SEQUENCE [LARGE SCALE GENOMIC DNA]</scope>
    <source>
        <strain evidence="2">Ysfricsl-2016a</strain>
        <tissue evidence="2">Blood</tissue>
    </source>
</reference>
<comment type="caution">
    <text evidence="2">The sequence shown here is derived from an EMBL/GenBank/DDBJ whole genome shotgun (WGS) entry which is preliminary data.</text>
</comment>
<name>A0A6A4SE71_SCOMX</name>
<accession>A0A6A4SE71</accession>
<organism evidence="2 3">
    <name type="scientific">Scophthalmus maximus</name>
    <name type="common">Turbot</name>
    <name type="synonym">Psetta maxima</name>
    <dbReference type="NCBI Taxonomy" id="52904"/>
    <lineage>
        <taxon>Eukaryota</taxon>
        <taxon>Metazoa</taxon>
        <taxon>Chordata</taxon>
        <taxon>Craniata</taxon>
        <taxon>Vertebrata</taxon>
        <taxon>Euteleostomi</taxon>
        <taxon>Actinopterygii</taxon>
        <taxon>Neopterygii</taxon>
        <taxon>Teleostei</taxon>
        <taxon>Neoteleostei</taxon>
        <taxon>Acanthomorphata</taxon>
        <taxon>Carangaria</taxon>
        <taxon>Pleuronectiformes</taxon>
        <taxon>Pleuronectoidei</taxon>
        <taxon>Scophthalmidae</taxon>
        <taxon>Scophthalmus</taxon>
    </lineage>
</organism>
<evidence type="ECO:0000256" key="1">
    <source>
        <dbReference type="SAM" id="MobiDB-lite"/>
    </source>
</evidence>